<evidence type="ECO:0000259" key="1">
    <source>
        <dbReference type="Pfam" id="PF12867"/>
    </source>
</evidence>
<name>A0A559J8Q2_9BACL</name>
<proteinExistence type="predicted"/>
<dbReference type="Gene3D" id="1.20.120.450">
    <property type="entry name" value="dinb family like domain"/>
    <property type="match status" value="1"/>
</dbReference>
<accession>A0A559J8Q2</accession>
<dbReference type="OrthoDB" id="2964295at2"/>
<dbReference type="InterPro" id="IPR024775">
    <property type="entry name" value="DinB-like"/>
</dbReference>
<dbReference type="Proteomes" id="UP000316330">
    <property type="component" value="Unassembled WGS sequence"/>
</dbReference>
<evidence type="ECO:0000313" key="3">
    <source>
        <dbReference type="Proteomes" id="UP000316330"/>
    </source>
</evidence>
<organism evidence="2 3">
    <name type="scientific">Cohnella terricola</name>
    <dbReference type="NCBI Taxonomy" id="1289167"/>
    <lineage>
        <taxon>Bacteria</taxon>
        <taxon>Bacillati</taxon>
        <taxon>Bacillota</taxon>
        <taxon>Bacilli</taxon>
        <taxon>Bacillales</taxon>
        <taxon>Paenibacillaceae</taxon>
        <taxon>Cohnella</taxon>
    </lineage>
</organism>
<comment type="caution">
    <text evidence="2">The sequence shown here is derived from an EMBL/GenBank/DDBJ whole genome shotgun (WGS) entry which is preliminary data.</text>
</comment>
<dbReference type="InterPro" id="IPR034660">
    <property type="entry name" value="DinB/YfiT-like"/>
</dbReference>
<protein>
    <submittedName>
        <fullName evidence="2">DinB family protein</fullName>
    </submittedName>
</protein>
<keyword evidence="3" id="KW-1185">Reference proteome</keyword>
<dbReference type="SUPFAM" id="SSF109854">
    <property type="entry name" value="DinB/YfiT-like putative metalloenzymes"/>
    <property type="match status" value="1"/>
</dbReference>
<sequence length="160" mass="18666">MTRMSNEPLKVIEAYTYFWADYEFNDLTWNQSYAEGKATIAEIIGHLMNWDHYLISNVVRAVKAGKGIEFPDFDSHNKLGYEYVKNKTKNQIVNEFKETRIQLHSLLIENLEIVNRHTTANGVSNCPNTGTPYSLLYIIQEFIEHDEHHKKQIESVNTNE</sequence>
<reference evidence="2 3" key="1">
    <citation type="submission" date="2019-07" db="EMBL/GenBank/DDBJ databases">
        <authorList>
            <person name="Kim J."/>
        </authorList>
    </citation>
    <scope>NUCLEOTIDE SEQUENCE [LARGE SCALE GENOMIC DNA]</scope>
    <source>
        <strain evidence="2 3">G13</strain>
    </source>
</reference>
<dbReference type="EMBL" id="VNJJ01000017">
    <property type="protein sequence ID" value="TVX96270.1"/>
    <property type="molecule type" value="Genomic_DNA"/>
</dbReference>
<dbReference type="AlphaFoldDB" id="A0A559J8Q2"/>
<evidence type="ECO:0000313" key="2">
    <source>
        <dbReference type="EMBL" id="TVX96270.1"/>
    </source>
</evidence>
<dbReference type="Pfam" id="PF12867">
    <property type="entry name" value="DinB_2"/>
    <property type="match status" value="1"/>
</dbReference>
<gene>
    <name evidence="2" type="ORF">FPZ45_21430</name>
</gene>
<feature type="domain" description="DinB-like" evidence="1">
    <location>
        <begin position="25"/>
        <end position="153"/>
    </location>
</feature>